<evidence type="ECO:0000256" key="3">
    <source>
        <dbReference type="ARBA" id="ARBA00022475"/>
    </source>
</evidence>
<keyword evidence="2" id="KW-0813">Transport</keyword>
<evidence type="ECO:0000256" key="7">
    <source>
        <dbReference type="ARBA" id="ARBA00022989"/>
    </source>
</evidence>
<dbReference type="SUPFAM" id="SSF52540">
    <property type="entry name" value="P-loop containing nucleoside triphosphate hydrolases"/>
    <property type="match status" value="1"/>
</dbReference>
<feature type="transmembrane region" description="Helical" evidence="9">
    <location>
        <begin position="155"/>
        <end position="173"/>
    </location>
</feature>
<dbReference type="OrthoDB" id="9770415at2"/>
<organism evidence="12 13">
    <name type="scientific">Peribacillus deserti</name>
    <dbReference type="NCBI Taxonomy" id="673318"/>
    <lineage>
        <taxon>Bacteria</taxon>
        <taxon>Bacillati</taxon>
        <taxon>Bacillota</taxon>
        <taxon>Bacilli</taxon>
        <taxon>Bacillales</taxon>
        <taxon>Bacillaceae</taxon>
        <taxon>Peribacillus</taxon>
    </lineage>
</organism>
<dbReference type="AlphaFoldDB" id="A0A2N5M8M0"/>
<dbReference type="FunFam" id="3.40.50.300:FF:000221">
    <property type="entry name" value="Multidrug ABC transporter ATP-binding protein"/>
    <property type="match status" value="1"/>
</dbReference>
<evidence type="ECO:0000259" key="11">
    <source>
        <dbReference type="PROSITE" id="PS50929"/>
    </source>
</evidence>
<proteinExistence type="predicted"/>
<evidence type="ECO:0000313" key="12">
    <source>
        <dbReference type="EMBL" id="PLT30714.1"/>
    </source>
</evidence>
<dbReference type="GO" id="GO:0005524">
    <property type="term" value="F:ATP binding"/>
    <property type="evidence" value="ECO:0007669"/>
    <property type="project" value="UniProtKB-KW"/>
</dbReference>
<dbReference type="InterPro" id="IPR017871">
    <property type="entry name" value="ABC_transporter-like_CS"/>
</dbReference>
<keyword evidence="4 9" id="KW-0812">Transmembrane</keyword>
<dbReference type="InterPro" id="IPR011527">
    <property type="entry name" value="ABC1_TM_dom"/>
</dbReference>
<sequence>MRFMFRFLKAYRASAAVALFFMLVELVVELWQPLIISKIIDEGIMNSDMPFIFKWGAVMLGISVFAFLGGIVNSFFASHVSQSFAYDIRNSLYEKIQSFTFANFTKFPTSSLITRMTNDVTQLQNTVFMGLRIMMRAPLLIIGSTIMAFTVNAKLALILTAVIPFLTLFLAWIMKKGGAMFQSVQGKLDSVNSVMRENLTAIRLIKAFLRRSYEGRRFSQANANLKNETVYALRIMETVNPFLLVFMNICVMVILWLGSELVPSNGAKVGEVVAIVNYAARITSAFSPLSFIIAAFSRARASAGRISDVLETANEMEDADISIHSNRVICGDVTFNDVSFEYPGTDRPILQNLSFRADAGETIAILGATGSGKSTLFQLIPRLYDATAGSVLIDGYDIRSYRQESLRKQIGFVPQEALLFTGTVKDNIAWGKEDASMEEIIKAAKAAQIHETIVKLPRKYEAVLGQKGVNLSGGQKQRLSIARALVRNPKILMLDDSTSALDLKTEAILLKALKEYKCTTFIITQKISTAIEADSILLLEDGRLLAEGNHESLLKDSPLYGRIFESQFGEEELEHAQRSN</sequence>
<dbReference type="SMART" id="SM00382">
    <property type="entry name" value="AAA"/>
    <property type="match status" value="1"/>
</dbReference>
<dbReference type="InterPro" id="IPR003593">
    <property type="entry name" value="AAA+_ATPase"/>
</dbReference>
<dbReference type="GO" id="GO:0016887">
    <property type="term" value="F:ATP hydrolysis activity"/>
    <property type="evidence" value="ECO:0007669"/>
    <property type="project" value="InterPro"/>
</dbReference>
<dbReference type="RefSeq" id="WP_101640780.1">
    <property type="nucleotide sequence ID" value="NZ_PGUY01000017.1"/>
</dbReference>
<dbReference type="Proteomes" id="UP000234748">
    <property type="component" value="Unassembled WGS sequence"/>
</dbReference>
<evidence type="ECO:0000313" key="13">
    <source>
        <dbReference type="Proteomes" id="UP000234748"/>
    </source>
</evidence>
<gene>
    <name evidence="12" type="ORF">CUU66_06040</name>
</gene>
<dbReference type="Gene3D" id="3.40.50.300">
    <property type="entry name" value="P-loop containing nucleotide triphosphate hydrolases"/>
    <property type="match status" value="1"/>
</dbReference>
<dbReference type="PROSITE" id="PS50893">
    <property type="entry name" value="ABC_TRANSPORTER_2"/>
    <property type="match status" value="1"/>
</dbReference>
<evidence type="ECO:0000256" key="9">
    <source>
        <dbReference type="SAM" id="Phobius"/>
    </source>
</evidence>
<dbReference type="PANTHER" id="PTHR43394:SF1">
    <property type="entry name" value="ATP-BINDING CASSETTE SUB-FAMILY B MEMBER 10, MITOCHONDRIAL"/>
    <property type="match status" value="1"/>
</dbReference>
<evidence type="ECO:0000256" key="8">
    <source>
        <dbReference type="ARBA" id="ARBA00023136"/>
    </source>
</evidence>
<dbReference type="Gene3D" id="1.20.1560.10">
    <property type="entry name" value="ABC transporter type 1, transmembrane domain"/>
    <property type="match status" value="1"/>
</dbReference>
<dbReference type="PROSITE" id="PS50929">
    <property type="entry name" value="ABC_TM1F"/>
    <property type="match status" value="1"/>
</dbReference>
<evidence type="ECO:0000259" key="10">
    <source>
        <dbReference type="PROSITE" id="PS50893"/>
    </source>
</evidence>
<accession>A0A2N5M8M0</accession>
<keyword evidence="13" id="KW-1185">Reference proteome</keyword>
<evidence type="ECO:0000256" key="1">
    <source>
        <dbReference type="ARBA" id="ARBA00004651"/>
    </source>
</evidence>
<dbReference type="InterPro" id="IPR003439">
    <property type="entry name" value="ABC_transporter-like_ATP-bd"/>
</dbReference>
<evidence type="ECO:0000256" key="6">
    <source>
        <dbReference type="ARBA" id="ARBA00022840"/>
    </source>
</evidence>
<feature type="domain" description="ABC transporter" evidence="10">
    <location>
        <begin position="333"/>
        <end position="566"/>
    </location>
</feature>
<comment type="caution">
    <text evidence="12">The sequence shown here is derived from an EMBL/GenBank/DDBJ whole genome shotgun (WGS) entry which is preliminary data.</text>
</comment>
<keyword evidence="6 12" id="KW-0067">ATP-binding</keyword>
<feature type="transmembrane region" description="Helical" evidence="9">
    <location>
        <begin position="53"/>
        <end position="76"/>
    </location>
</feature>
<keyword evidence="8 9" id="KW-0472">Membrane</keyword>
<dbReference type="InterPro" id="IPR039421">
    <property type="entry name" value="Type_1_exporter"/>
</dbReference>
<dbReference type="PANTHER" id="PTHR43394">
    <property type="entry name" value="ATP-DEPENDENT PERMEASE MDL1, MITOCHONDRIAL"/>
    <property type="match status" value="1"/>
</dbReference>
<reference evidence="12 13" key="1">
    <citation type="submission" date="2017-11" db="EMBL/GenBank/DDBJ databases">
        <title>Comparitive Functional Genomics of Dry Heat Resistant strains isolated from the Viking Spacecraft.</title>
        <authorList>
            <person name="Seuylemezian A."/>
            <person name="Cooper K."/>
            <person name="Vaishampayan P."/>
        </authorList>
    </citation>
    <scope>NUCLEOTIDE SEQUENCE [LARGE SCALE GENOMIC DNA]</scope>
    <source>
        <strain evidence="12 13">V1-29</strain>
    </source>
</reference>
<comment type="subcellular location">
    <subcellularLocation>
        <location evidence="1">Cell membrane</location>
        <topology evidence="1">Multi-pass membrane protein</topology>
    </subcellularLocation>
</comment>
<dbReference type="InterPro" id="IPR027417">
    <property type="entry name" value="P-loop_NTPase"/>
</dbReference>
<keyword evidence="5" id="KW-0547">Nucleotide-binding</keyword>
<dbReference type="EMBL" id="PGUY01000017">
    <property type="protein sequence ID" value="PLT30714.1"/>
    <property type="molecule type" value="Genomic_DNA"/>
</dbReference>
<dbReference type="InterPro" id="IPR036640">
    <property type="entry name" value="ABC1_TM_sf"/>
</dbReference>
<name>A0A2N5M8M0_9BACI</name>
<protein>
    <submittedName>
        <fullName evidence="12">ABC transporter ATP-binding protein</fullName>
    </submittedName>
</protein>
<evidence type="ECO:0000256" key="5">
    <source>
        <dbReference type="ARBA" id="ARBA00022741"/>
    </source>
</evidence>
<feature type="domain" description="ABC transmembrane type-1" evidence="11">
    <location>
        <begin position="16"/>
        <end position="298"/>
    </location>
</feature>
<dbReference type="Pfam" id="PF00664">
    <property type="entry name" value="ABC_membrane"/>
    <property type="match status" value="1"/>
</dbReference>
<dbReference type="CDD" id="cd18548">
    <property type="entry name" value="ABC_6TM_Tm287_like"/>
    <property type="match status" value="1"/>
</dbReference>
<keyword evidence="3" id="KW-1003">Cell membrane</keyword>
<dbReference type="Pfam" id="PF00005">
    <property type="entry name" value="ABC_tran"/>
    <property type="match status" value="1"/>
</dbReference>
<dbReference type="PROSITE" id="PS00211">
    <property type="entry name" value="ABC_TRANSPORTER_1"/>
    <property type="match status" value="1"/>
</dbReference>
<evidence type="ECO:0000256" key="4">
    <source>
        <dbReference type="ARBA" id="ARBA00022692"/>
    </source>
</evidence>
<feature type="transmembrane region" description="Helical" evidence="9">
    <location>
        <begin position="278"/>
        <end position="296"/>
    </location>
</feature>
<dbReference type="GO" id="GO:0015421">
    <property type="term" value="F:ABC-type oligopeptide transporter activity"/>
    <property type="evidence" value="ECO:0007669"/>
    <property type="project" value="TreeGrafter"/>
</dbReference>
<keyword evidence="7 9" id="KW-1133">Transmembrane helix</keyword>
<feature type="transmembrane region" description="Helical" evidence="9">
    <location>
        <begin position="239"/>
        <end position="258"/>
    </location>
</feature>
<dbReference type="GO" id="GO:0005886">
    <property type="term" value="C:plasma membrane"/>
    <property type="evidence" value="ECO:0007669"/>
    <property type="project" value="UniProtKB-SubCell"/>
</dbReference>
<feature type="transmembrane region" description="Helical" evidence="9">
    <location>
        <begin position="133"/>
        <end position="149"/>
    </location>
</feature>
<dbReference type="SUPFAM" id="SSF90123">
    <property type="entry name" value="ABC transporter transmembrane region"/>
    <property type="match status" value="1"/>
</dbReference>
<evidence type="ECO:0000256" key="2">
    <source>
        <dbReference type="ARBA" id="ARBA00022448"/>
    </source>
</evidence>